<gene>
    <name evidence="10" type="ORF">GCM10010430_04730</name>
</gene>
<name>A0ABP5QB15_9ACTN</name>
<dbReference type="Proteomes" id="UP001500305">
    <property type="component" value="Unassembled WGS sequence"/>
</dbReference>
<evidence type="ECO:0000256" key="6">
    <source>
        <dbReference type="ARBA" id="ARBA00022840"/>
    </source>
</evidence>
<sequence length="777" mass="79632">MLDELSPDNRRRIGPYMTLARLGAGGMGEVFLARRPEVAGQNSLVAVKTLHPDLTRKPELRARFQREIAAVGAVSGTFLASLLACDAGAEPPWLATEFIPGPTLAEAVDAAGPLSEETVRALGVDLATALRAVHARRLLHRDIKPGNVLLSSGGPRLIDFGIAKALEGIELTTAGQVIGTPGYMSPEHLDTGTEMSSASDVFCLASVLAYASCGRGPFDGGQTESVLYRISRAEADLSGVPGGLRDVLAECLRLRAEDRPDLAQLIGLLDPGSAPYAWPSAVAALCERYEQDATRLAALPLPPFSDFSGTRPPDRAPIGKRSGRSKGTMTGLAVFGLALGVLGALLVPRLMPGHHAASPSTSASPSPSASASASASASGKPVPTAGSSGQAATKVAQPSAMAGADAGASGDFGSAALTVSALRTNWAPWHRDLGYRLGGCALGDGLYVCSRYDGGLVALDADNGVTSWSLDPRVPLNGRLGDAAVGAPALADGIAYTTDGTYTRAVRLRDHSILWEKQAEGGQIAVSVLPVGKTLVTYLVNADSPQIGGSGTTNTSALRANAADGGQELWTTPLKSAGTTPIALDDRLYAMSDQHLVMLETQHGAVTASAPAACSVLHGNGQWVICADTGAGKVESFGAQHLDGGRMLLDSAGQYLALGRSGLLIADGMNPGAYTAVDLATGRTVWSYQLPAEQTSKDTALLLAGSKVIDLTVASPGIIDLSQGTSASPKPEEGPQGWPGSRNDGGVSAGQPSAVLADGLLYAGFADGTVLSGYAPQ</sequence>
<dbReference type="EMBL" id="BAAATR010000002">
    <property type="protein sequence ID" value="GAA2228184.1"/>
    <property type="molecule type" value="Genomic_DNA"/>
</dbReference>
<feature type="compositionally biased region" description="Low complexity" evidence="8">
    <location>
        <begin position="356"/>
        <end position="378"/>
    </location>
</feature>
<feature type="region of interest" description="Disordered" evidence="8">
    <location>
        <begin position="354"/>
        <end position="393"/>
    </location>
</feature>
<keyword evidence="5" id="KW-0418">Kinase</keyword>
<evidence type="ECO:0000256" key="1">
    <source>
        <dbReference type="ARBA" id="ARBA00010886"/>
    </source>
</evidence>
<feature type="region of interest" description="Disordered" evidence="8">
    <location>
        <begin position="720"/>
        <end position="751"/>
    </location>
</feature>
<dbReference type="InterPro" id="IPR011009">
    <property type="entry name" value="Kinase-like_dom_sf"/>
</dbReference>
<reference evidence="11" key="1">
    <citation type="journal article" date="2019" name="Int. J. Syst. Evol. Microbiol.">
        <title>The Global Catalogue of Microorganisms (GCM) 10K type strain sequencing project: providing services to taxonomists for standard genome sequencing and annotation.</title>
        <authorList>
            <consortium name="The Broad Institute Genomics Platform"/>
            <consortium name="The Broad Institute Genome Sequencing Center for Infectious Disease"/>
            <person name="Wu L."/>
            <person name="Ma J."/>
        </authorList>
    </citation>
    <scope>NUCLEOTIDE SEQUENCE [LARGE SCALE GENOMIC DNA]</scope>
    <source>
        <strain evidence="11">JCM 7356</strain>
    </source>
</reference>
<dbReference type="InterPro" id="IPR015943">
    <property type="entry name" value="WD40/YVTN_repeat-like_dom_sf"/>
</dbReference>
<keyword evidence="6 7" id="KW-0067">ATP-binding</keyword>
<dbReference type="PROSITE" id="PS00107">
    <property type="entry name" value="PROTEIN_KINASE_ATP"/>
    <property type="match status" value="1"/>
</dbReference>
<feature type="domain" description="Protein kinase" evidence="9">
    <location>
        <begin position="16"/>
        <end position="277"/>
    </location>
</feature>
<keyword evidence="3" id="KW-0808">Transferase</keyword>
<dbReference type="InterPro" id="IPR008271">
    <property type="entry name" value="Ser/Thr_kinase_AS"/>
</dbReference>
<evidence type="ECO:0000259" key="9">
    <source>
        <dbReference type="PROSITE" id="PS50011"/>
    </source>
</evidence>
<dbReference type="Gene3D" id="2.130.10.10">
    <property type="entry name" value="YVTN repeat-like/Quinoprotein amine dehydrogenase"/>
    <property type="match status" value="1"/>
</dbReference>
<organism evidence="10 11">
    <name type="scientific">Kitasatospora cystarginea</name>
    <dbReference type="NCBI Taxonomy" id="58350"/>
    <lineage>
        <taxon>Bacteria</taxon>
        <taxon>Bacillati</taxon>
        <taxon>Actinomycetota</taxon>
        <taxon>Actinomycetes</taxon>
        <taxon>Kitasatosporales</taxon>
        <taxon>Streptomycetaceae</taxon>
        <taxon>Kitasatospora</taxon>
    </lineage>
</organism>
<dbReference type="Gene3D" id="1.10.510.10">
    <property type="entry name" value="Transferase(Phosphotransferase) domain 1"/>
    <property type="match status" value="1"/>
</dbReference>
<evidence type="ECO:0000256" key="3">
    <source>
        <dbReference type="ARBA" id="ARBA00022679"/>
    </source>
</evidence>
<evidence type="ECO:0000256" key="8">
    <source>
        <dbReference type="SAM" id="MobiDB-lite"/>
    </source>
</evidence>
<dbReference type="InterPro" id="IPR002372">
    <property type="entry name" value="PQQ_rpt_dom"/>
</dbReference>
<keyword evidence="4 7" id="KW-0547">Nucleotide-binding</keyword>
<dbReference type="InterPro" id="IPR050660">
    <property type="entry name" value="NEK_Ser/Thr_kinase"/>
</dbReference>
<proteinExistence type="inferred from homology"/>
<dbReference type="EC" id="2.7.11.1" evidence="2"/>
<dbReference type="CDD" id="cd14014">
    <property type="entry name" value="STKc_PknB_like"/>
    <property type="match status" value="1"/>
</dbReference>
<evidence type="ECO:0000313" key="11">
    <source>
        <dbReference type="Proteomes" id="UP001500305"/>
    </source>
</evidence>
<feature type="binding site" evidence="7">
    <location>
        <position position="48"/>
    </location>
    <ligand>
        <name>ATP</name>
        <dbReference type="ChEBI" id="CHEBI:30616"/>
    </ligand>
</feature>
<evidence type="ECO:0000256" key="7">
    <source>
        <dbReference type="PROSITE-ProRule" id="PRU10141"/>
    </source>
</evidence>
<evidence type="ECO:0000256" key="5">
    <source>
        <dbReference type="ARBA" id="ARBA00022777"/>
    </source>
</evidence>
<dbReference type="PANTHER" id="PTHR43671">
    <property type="entry name" value="SERINE/THREONINE-PROTEIN KINASE NEK"/>
    <property type="match status" value="1"/>
</dbReference>
<dbReference type="PROSITE" id="PS00108">
    <property type="entry name" value="PROTEIN_KINASE_ST"/>
    <property type="match status" value="1"/>
</dbReference>
<evidence type="ECO:0000313" key="10">
    <source>
        <dbReference type="EMBL" id="GAA2228184.1"/>
    </source>
</evidence>
<comment type="similarity">
    <text evidence="1">Belongs to the protein kinase superfamily. NEK Ser/Thr protein kinase family. NIMA subfamily.</text>
</comment>
<keyword evidence="11" id="KW-1185">Reference proteome</keyword>
<dbReference type="PROSITE" id="PS50011">
    <property type="entry name" value="PROTEIN_KINASE_DOM"/>
    <property type="match status" value="1"/>
</dbReference>
<evidence type="ECO:0000256" key="2">
    <source>
        <dbReference type="ARBA" id="ARBA00012513"/>
    </source>
</evidence>
<dbReference type="SUPFAM" id="SSF50998">
    <property type="entry name" value="Quinoprotein alcohol dehydrogenase-like"/>
    <property type="match status" value="1"/>
</dbReference>
<dbReference type="InterPro" id="IPR000719">
    <property type="entry name" value="Prot_kinase_dom"/>
</dbReference>
<dbReference type="PANTHER" id="PTHR43671:SF13">
    <property type="entry name" value="SERINE_THREONINE-PROTEIN KINASE NEK2"/>
    <property type="match status" value="1"/>
</dbReference>
<dbReference type="SUPFAM" id="SSF56112">
    <property type="entry name" value="Protein kinase-like (PK-like)"/>
    <property type="match status" value="1"/>
</dbReference>
<dbReference type="InterPro" id="IPR011047">
    <property type="entry name" value="Quinoprotein_ADH-like_sf"/>
</dbReference>
<dbReference type="Gene3D" id="3.30.200.20">
    <property type="entry name" value="Phosphorylase Kinase, domain 1"/>
    <property type="match status" value="1"/>
</dbReference>
<dbReference type="Pfam" id="PF13360">
    <property type="entry name" value="PQQ_2"/>
    <property type="match status" value="1"/>
</dbReference>
<protein>
    <recommendedName>
        <fullName evidence="2">non-specific serine/threonine protein kinase</fullName>
        <ecNumber evidence="2">2.7.11.1</ecNumber>
    </recommendedName>
</protein>
<dbReference type="InterPro" id="IPR017441">
    <property type="entry name" value="Protein_kinase_ATP_BS"/>
</dbReference>
<dbReference type="Pfam" id="PF00069">
    <property type="entry name" value="Pkinase"/>
    <property type="match status" value="1"/>
</dbReference>
<dbReference type="SMART" id="SM00220">
    <property type="entry name" value="S_TKc"/>
    <property type="match status" value="1"/>
</dbReference>
<accession>A0ABP5QB15</accession>
<comment type="caution">
    <text evidence="10">The sequence shown here is derived from an EMBL/GenBank/DDBJ whole genome shotgun (WGS) entry which is preliminary data.</text>
</comment>
<evidence type="ECO:0000256" key="4">
    <source>
        <dbReference type="ARBA" id="ARBA00022741"/>
    </source>
</evidence>
<feature type="region of interest" description="Disordered" evidence="8">
    <location>
        <begin position="302"/>
        <end position="324"/>
    </location>
</feature>